<keyword evidence="8" id="KW-1185">Reference proteome</keyword>
<feature type="region of interest" description="Disordered" evidence="4">
    <location>
        <begin position="639"/>
        <end position="710"/>
    </location>
</feature>
<dbReference type="GO" id="GO:0060285">
    <property type="term" value="P:cilium-dependent cell motility"/>
    <property type="evidence" value="ECO:0007669"/>
    <property type="project" value="UniProtKB-UniRule"/>
</dbReference>
<comment type="function">
    <text evidence="3">Required for cytoplasmic pre-assembly of axonemal dyneins, thereby playing a central role in motility in cilia and flagella. Involved in pre-assembly of dynein arm complexes in the cytoplasm before intraflagellar transport loads them for the ciliary compartment.</text>
</comment>
<evidence type="ECO:0000256" key="2">
    <source>
        <dbReference type="ARBA" id="ARBA00024190"/>
    </source>
</evidence>
<dbReference type="PANTHER" id="PTHR22997">
    <property type="entry name" value="PIH1 DOMAIN-CONTAINING PROTEIN 1"/>
    <property type="match status" value="1"/>
</dbReference>
<dbReference type="Pfam" id="PF08190">
    <property type="entry name" value="PIH1"/>
    <property type="match status" value="1"/>
</dbReference>
<accession>A0AAN9TKM3</accession>
<evidence type="ECO:0000256" key="3">
    <source>
        <dbReference type="HAMAP-Rule" id="MF_03069"/>
    </source>
</evidence>
<feature type="region of interest" description="Disordered" evidence="4">
    <location>
        <begin position="802"/>
        <end position="830"/>
    </location>
</feature>
<dbReference type="HAMAP" id="MF_03069">
    <property type="entry name" value="Kintoun"/>
    <property type="match status" value="1"/>
</dbReference>
<protein>
    <recommendedName>
        <fullName evidence="3">Protein kintoun</fullName>
    </recommendedName>
    <alternativeName>
        <fullName evidence="3">Dynein assembly factor 2, axonemal homolog</fullName>
    </alternativeName>
</protein>
<organism evidence="7 8">
    <name type="scientific">Parthenolecanium corni</name>
    <dbReference type="NCBI Taxonomy" id="536013"/>
    <lineage>
        <taxon>Eukaryota</taxon>
        <taxon>Metazoa</taxon>
        <taxon>Ecdysozoa</taxon>
        <taxon>Arthropoda</taxon>
        <taxon>Hexapoda</taxon>
        <taxon>Insecta</taxon>
        <taxon>Pterygota</taxon>
        <taxon>Neoptera</taxon>
        <taxon>Paraneoptera</taxon>
        <taxon>Hemiptera</taxon>
        <taxon>Sternorrhyncha</taxon>
        <taxon>Coccoidea</taxon>
        <taxon>Coccidae</taxon>
        <taxon>Parthenolecanium</taxon>
    </lineage>
</organism>
<keyword evidence="1 3" id="KW-0963">Cytoplasm</keyword>
<feature type="compositionally biased region" description="Basic residues" evidence="4">
    <location>
        <begin position="672"/>
        <end position="683"/>
    </location>
</feature>
<comment type="subcellular location">
    <subcellularLocation>
        <location evidence="3">Cytoplasm</location>
    </subcellularLocation>
    <subcellularLocation>
        <location evidence="2">Dynein axonemal particle</location>
    </subcellularLocation>
</comment>
<dbReference type="Proteomes" id="UP001367676">
    <property type="component" value="Unassembled WGS sequence"/>
</dbReference>
<reference evidence="7 8" key="1">
    <citation type="submission" date="2024-03" db="EMBL/GenBank/DDBJ databases">
        <title>Adaptation during the transition from Ophiocordyceps entomopathogen to insect associate is accompanied by gene loss and intensified selection.</title>
        <authorList>
            <person name="Ward C.M."/>
            <person name="Onetto C.A."/>
            <person name="Borneman A.R."/>
        </authorList>
    </citation>
    <scope>NUCLEOTIDE SEQUENCE [LARGE SCALE GENOMIC DNA]</scope>
    <source>
        <strain evidence="7">AWRI1</strain>
        <tissue evidence="7">Single Adult Female</tissue>
    </source>
</reference>
<comment type="similarity">
    <text evidence="3">Belongs to the PIH1 family. Kintoun subfamily.</text>
</comment>
<feature type="compositionally biased region" description="Acidic residues" evidence="4">
    <location>
        <begin position="863"/>
        <end position="872"/>
    </location>
</feature>
<dbReference type="AlphaFoldDB" id="A0AAN9TKM3"/>
<name>A0AAN9TKM3_9HEMI</name>
<dbReference type="InterPro" id="IPR034727">
    <property type="entry name" value="Kintoun"/>
</dbReference>
<feature type="compositionally biased region" description="Polar residues" evidence="4">
    <location>
        <begin position="659"/>
        <end position="669"/>
    </location>
</feature>
<dbReference type="GO" id="GO:0070286">
    <property type="term" value="P:axonemal dynein complex assembly"/>
    <property type="evidence" value="ECO:0007669"/>
    <property type="project" value="UniProtKB-UniRule"/>
</dbReference>
<dbReference type="InterPro" id="IPR012981">
    <property type="entry name" value="PIH1_N"/>
</dbReference>
<dbReference type="PANTHER" id="PTHR22997:SF3">
    <property type="entry name" value="PROTEIN KINTOUN"/>
    <property type="match status" value="1"/>
</dbReference>
<gene>
    <name evidence="7" type="ORF">V9T40_007855</name>
</gene>
<comment type="caution">
    <text evidence="7">The sequence shown here is derived from an EMBL/GenBank/DDBJ whole genome shotgun (WGS) entry which is preliminary data.</text>
</comment>
<evidence type="ECO:0000259" key="6">
    <source>
        <dbReference type="Pfam" id="PF18201"/>
    </source>
</evidence>
<evidence type="ECO:0000313" key="8">
    <source>
        <dbReference type="Proteomes" id="UP001367676"/>
    </source>
</evidence>
<dbReference type="EMBL" id="JBBCAQ010000020">
    <property type="protein sequence ID" value="KAK7593103.1"/>
    <property type="molecule type" value="Genomic_DNA"/>
</dbReference>
<dbReference type="InterPro" id="IPR050734">
    <property type="entry name" value="PIH1/Kintoun_subfamily"/>
</dbReference>
<dbReference type="GO" id="GO:0120293">
    <property type="term" value="C:dynein axonemal particle"/>
    <property type="evidence" value="ECO:0007669"/>
    <property type="project" value="UniProtKB-SubCell"/>
</dbReference>
<feature type="region of interest" description="Disordered" evidence="4">
    <location>
        <begin position="329"/>
        <end position="381"/>
    </location>
</feature>
<dbReference type="Pfam" id="PF18201">
    <property type="entry name" value="PIH1_CS"/>
    <property type="match status" value="1"/>
</dbReference>
<evidence type="ECO:0000256" key="1">
    <source>
        <dbReference type="ARBA" id="ARBA00022490"/>
    </source>
</evidence>
<proteinExistence type="inferred from homology"/>
<feature type="compositionally biased region" description="Basic residues" evidence="4">
    <location>
        <begin position="885"/>
        <end position="897"/>
    </location>
</feature>
<feature type="compositionally biased region" description="Low complexity" evidence="4">
    <location>
        <begin position="642"/>
        <end position="658"/>
    </location>
</feature>
<feature type="compositionally biased region" description="Basic residues" evidence="4">
    <location>
        <begin position="804"/>
        <end position="814"/>
    </location>
</feature>
<evidence type="ECO:0000256" key="4">
    <source>
        <dbReference type="SAM" id="MobiDB-lite"/>
    </source>
</evidence>
<feature type="domain" description="PIH1D1/2/3 CS-like" evidence="6">
    <location>
        <begin position="227"/>
        <end position="324"/>
    </location>
</feature>
<feature type="domain" description="PIH1 N-terminal" evidence="5">
    <location>
        <begin position="39"/>
        <end position="198"/>
    </location>
</feature>
<feature type="compositionally biased region" description="Polar residues" evidence="4">
    <location>
        <begin position="329"/>
        <end position="351"/>
    </location>
</feature>
<sequence>MNDNCLRDLNLTSDEIRKLGDAFADTKFRQLFGEYLREINDPQNRQLLEQQIIQLERERGNDVQLLEPVPGYVLKTSAKGCKKVYVNICSNKNVGRPQFGPAIEDVVCGRNIFIPHALLPVQNVCDERDEQIAAYTVVFHPETLEKCSDSRIKEFVNETAIAFVEKSFDLSLDKVNFRVSKKPFKGTAQLTTIRKADLKAAGPIQELKEQPDGGTPSVTRESKEYVTPVHRIKYRNEVDLQDSTLDRYCKLNALLPKEMIVEIELPLLKSIQNTQLDVQATSISLHNEKPNYELRVDLPYEVNPVDGAAKFDSDLRVLRLELKVRRKTTTSSDFNELHQNSTTSLINGTNNGVSVGDEKSSVSGSSSRPSSSGDESSDAGCASRKSAESQFLDTNVRYKLPPFDCNRLQHKLAFTMHVKNVNFGSFHYQIFDGRDGFWVKFTSLGGGHFPMFFSLCVVFEAAVESVLSLEYSMNDEKVYVYVKLRNDFSPLEYWTGIDRCSLKKQYLNEPDAVLLEAENKKMEGLEVDLGVSKFTADQVDINVSLRPDCQMSMPTLLKSSGLGVTANGFSTANSTPPTPLVFDSFEKFDKLKDQRPAKLEKLDFETEEFAQVKDFGKFCDDFERRFSLDEDVHCLSESELLPSRPGSRGSSKGSARSANLSNGSWITESKNAKKAKRQKKARDKKMASNGNSRQSNHKGESETEFTDSSKAVNDSFDGATDVKSVYKFSDLTSRSILKKHRSFSESSGDELCPVECSRSYSIGDVHFSSDSYSQSVPKKTVRFNDVILKKLYSSEISILEQQKRSKRRFQRKERKASDSDNSETETSASIANKQENIRLYNENLFGENSDLELTSLSESGGETSDDQSDNPDGDAAKLNDFPCSKKNHKRRGKKSARKNASTAKHQYHID</sequence>
<dbReference type="InterPro" id="IPR041442">
    <property type="entry name" value="PIH1D1/2/3_CS-like"/>
</dbReference>
<feature type="region of interest" description="Disordered" evidence="4">
    <location>
        <begin position="854"/>
        <end position="910"/>
    </location>
</feature>
<evidence type="ECO:0000313" key="7">
    <source>
        <dbReference type="EMBL" id="KAK7593103.1"/>
    </source>
</evidence>
<evidence type="ECO:0000259" key="5">
    <source>
        <dbReference type="Pfam" id="PF08190"/>
    </source>
</evidence>
<feature type="compositionally biased region" description="Low complexity" evidence="4">
    <location>
        <begin position="361"/>
        <end position="381"/>
    </location>
</feature>